<organism evidence="9 10">
    <name type="scientific">Paxillus rubicundulus Ve08.2h10</name>
    <dbReference type="NCBI Taxonomy" id="930991"/>
    <lineage>
        <taxon>Eukaryota</taxon>
        <taxon>Fungi</taxon>
        <taxon>Dikarya</taxon>
        <taxon>Basidiomycota</taxon>
        <taxon>Agaricomycotina</taxon>
        <taxon>Agaricomycetes</taxon>
        <taxon>Agaricomycetidae</taxon>
        <taxon>Boletales</taxon>
        <taxon>Paxilineae</taxon>
        <taxon>Paxillaceae</taxon>
        <taxon>Paxillus</taxon>
    </lineage>
</organism>
<protein>
    <recommendedName>
        <fullName evidence="3 8">Inositol-pentakisphosphate 2-kinase</fullName>
        <ecNumber evidence="2 8">2.7.1.158</ecNumber>
    </recommendedName>
</protein>
<accession>A0A0D0EBR8</accession>
<keyword evidence="5 8" id="KW-0547">Nucleotide-binding</keyword>
<dbReference type="GO" id="GO:0005524">
    <property type="term" value="F:ATP binding"/>
    <property type="evidence" value="ECO:0007669"/>
    <property type="project" value="UniProtKB-KW"/>
</dbReference>
<evidence type="ECO:0000256" key="7">
    <source>
        <dbReference type="ARBA" id="ARBA00022840"/>
    </source>
</evidence>
<keyword evidence="10" id="KW-1185">Reference proteome</keyword>
<dbReference type="PANTHER" id="PTHR14456:SF2">
    <property type="entry name" value="INOSITOL-PENTAKISPHOSPHATE 2-KINASE"/>
    <property type="match status" value="1"/>
</dbReference>
<dbReference type="HOGENOM" id="CLU_033188_1_0_1"/>
<dbReference type="GO" id="GO:0032958">
    <property type="term" value="P:inositol phosphate biosynthetic process"/>
    <property type="evidence" value="ECO:0007669"/>
    <property type="project" value="TreeGrafter"/>
</dbReference>
<evidence type="ECO:0000256" key="1">
    <source>
        <dbReference type="ARBA" id="ARBA00001774"/>
    </source>
</evidence>
<dbReference type="Proteomes" id="UP000054538">
    <property type="component" value="Unassembled WGS sequence"/>
</dbReference>
<evidence type="ECO:0000256" key="2">
    <source>
        <dbReference type="ARBA" id="ARBA00012023"/>
    </source>
</evidence>
<evidence type="ECO:0000313" key="10">
    <source>
        <dbReference type="Proteomes" id="UP000054538"/>
    </source>
</evidence>
<dbReference type="InterPro" id="IPR043001">
    <property type="entry name" value="IP5_2-K_N_lobe"/>
</dbReference>
<keyword evidence="4 8" id="KW-0808">Transferase</keyword>
<dbReference type="STRING" id="930991.A0A0D0EBR8"/>
<dbReference type="AlphaFoldDB" id="A0A0D0EBR8"/>
<evidence type="ECO:0000256" key="8">
    <source>
        <dbReference type="RuleBase" id="RU364126"/>
    </source>
</evidence>
<dbReference type="EMBL" id="KN824907">
    <property type="protein sequence ID" value="KIK98095.1"/>
    <property type="molecule type" value="Genomic_DNA"/>
</dbReference>
<comment type="domain">
    <text evidence="8">The EXKPK motif is conserved in inositol-pentakisphosphate 2-kinases of both family 1 and 2.</text>
</comment>
<dbReference type="OrthoDB" id="272370at2759"/>
<sequence>MGPVLVTESQPQEWTYVSEGGATIVFSYTGPSHPNFTGKVLRLRKIPVSKAAPMTHTDDDEPDDPMIAFQRIVIAPLVPSEYLPDLDVVLLDASWLGALENLRNVDRPAERREKDQIDKGRRKGILATDLVGGKGTLAVEIKPKWGFMPNPIHLSQETAPLKTTTCRFCMHTLFKSEGGDVSTQYCPLDLYSRDEGRMRRAVHDLWSGWVQSDGELNNLRLFVSGKMIKPSEQSFTALKEFLPGNPVLEEAFSAALLPFLRRPALAVISNLQSALDALDIEGLAKLYAMVHPDADGLNCVDWDPSFEEWQEFATSYDSVYCTLDHSKLFPEHIKTYLMAYLLSASFKDCSVIFRIRRPDASGQPSVDAPHAITVIDLDMKRVDRLGKWADLDRRIVEHCQTIDAIQRKPCVERH</sequence>
<evidence type="ECO:0000256" key="6">
    <source>
        <dbReference type="ARBA" id="ARBA00022777"/>
    </source>
</evidence>
<evidence type="ECO:0000256" key="4">
    <source>
        <dbReference type="ARBA" id="ARBA00022679"/>
    </source>
</evidence>
<evidence type="ECO:0000256" key="3">
    <source>
        <dbReference type="ARBA" id="ARBA00014846"/>
    </source>
</evidence>
<dbReference type="EC" id="2.7.1.158" evidence="2 8"/>
<dbReference type="Pfam" id="PF06090">
    <property type="entry name" value="Ins_P5_2-kin"/>
    <property type="match status" value="1"/>
</dbReference>
<name>A0A0D0EBR8_9AGAM</name>
<comment type="catalytic activity">
    <reaction evidence="1 8">
        <text>1D-myo-inositol 1,3,4,5,6-pentakisphosphate + ATP = 1D-myo-inositol hexakisphosphate + ADP + H(+)</text>
        <dbReference type="Rhea" id="RHEA:20313"/>
        <dbReference type="ChEBI" id="CHEBI:15378"/>
        <dbReference type="ChEBI" id="CHEBI:30616"/>
        <dbReference type="ChEBI" id="CHEBI:57733"/>
        <dbReference type="ChEBI" id="CHEBI:58130"/>
        <dbReference type="ChEBI" id="CHEBI:456216"/>
        <dbReference type="EC" id="2.7.1.158"/>
    </reaction>
</comment>
<keyword evidence="6 8" id="KW-0418">Kinase</keyword>
<evidence type="ECO:0000256" key="5">
    <source>
        <dbReference type="ARBA" id="ARBA00022741"/>
    </source>
</evidence>
<dbReference type="Gene3D" id="3.30.200.110">
    <property type="entry name" value="Inositol-pentakisphosphate 2-kinase, N-lobe"/>
    <property type="match status" value="1"/>
</dbReference>
<reference evidence="10" key="2">
    <citation type="submission" date="2015-01" db="EMBL/GenBank/DDBJ databases">
        <title>Evolutionary Origins and Diversification of the Mycorrhizal Mutualists.</title>
        <authorList>
            <consortium name="DOE Joint Genome Institute"/>
            <consortium name="Mycorrhizal Genomics Consortium"/>
            <person name="Kohler A."/>
            <person name="Kuo A."/>
            <person name="Nagy L.G."/>
            <person name="Floudas D."/>
            <person name="Copeland A."/>
            <person name="Barry K.W."/>
            <person name="Cichocki N."/>
            <person name="Veneault-Fourrey C."/>
            <person name="LaButti K."/>
            <person name="Lindquist E.A."/>
            <person name="Lipzen A."/>
            <person name="Lundell T."/>
            <person name="Morin E."/>
            <person name="Murat C."/>
            <person name="Riley R."/>
            <person name="Ohm R."/>
            <person name="Sun H."/>
            <person name="Tunlid A."/>
            <person name="Henrissat B."/>
            <person name="Grigoriev I.V."/>
            <person name="Hibbett D.S."/>
            <person name="Martin F."/>
        </authorList>
    </citation>
    <scope>NUCLEOTIDE SEQUENCE [LARGE SCALE GENOMIC DNA]</scope>
    <source>
        <strain evidence="10">Ve08.2h10</strain>
    </source>
</reference>
<proteinExistence type="predicted"/>
<reference evidence="9 10" key="1">
    <citation type="submission" date="2014-04" db="EMBL/GenBank/DDBJ databases">
        <authorList>
            <consortium name="DOE Joint Genome Institute"/>
            <person name="Kuo A."/>
            <person name="Kohler A."/>
            <person name="Jargeat P."/>
            <person name="Nagy L.G."/>
            <person name="Floudas D."/>
            <person name="Copeland A."/>
            <person name="Barry K.W."/>
            <person name="Cichocki N."/>
            <person name="Veneault-Fourrey C."/>
            <person name="LaButti K."/>
            <person name="Lindquist E.A."/>
            <person name="Lipzen A."/>
            <person name="Lundell T."/>
            <person name="Morin E."/>
            <person name="Murat C."/>
            <person name="Sun H."/>
            <person name="Tunlid A."/>
            <person name="Henrissat B."/>
            <person name="Grigoriev I.V."/>
            <person name="Hibbett D.S."/>
            <person name="Martin F."/>
            <person name="Nordberg H.P."/>
            <person name="Cantor M.N."/>
            <person name="Hua S.X."/>
        </authorList>
    </citation>
    <scope>NUCLEOTIDE SEQUENCE [LARGE SCALE GENOMIC DNA]</scope>
    <source>
        <strain evidence="9 10">Ve08.2h10</strain>
    </source>
</reference>
<dbReference type="InterPro" id="IPR009286">
    <property type="entry name" value="Ins_P5_2-kin"/>
</dbReference>
<dbReference type="GO" id="GO:0035299">
    <property type="term" value="F:inositol-1,3,4,5,6-pentakisphosphate 2-kinase activity"/>
    <property type="evidence" value="ECO:0007669"/>
    <property type="project" value="UniProtKB-EC"/>
</dbReference>
<gene>
    <name evidence="9" type="ORF">PAXRUDRAFT_824280</name>
</gene>
<comment type="function">
    <text evidence="8">Phosphorylates Ins(1,3,4,5,6)P5 at position 2 to form Ins(1,2,3,4,5,6)P6 (InsP6 or phytate).</text>
</comment>
<keyword evidence="7 8" id="KW-0067">ATP-binding</keyword>
<dbReference type="GO" id="GO:0005634">
    <property type="term" value="C:nucleus"/>
    <property type="evidence" value="ECO:0007669"/>
    <property type="project" value="TreeGrafter"/>
</dbReference>
<dbReference type="InParanoid" id="A0A0D0EBR8"/>
<evidence type="ECO:0000313" key="9">
    <source>
        <dbReference type="EMBL" id="KIK98095.1"/>
    </source>
</evidence>
<dbReference type="PANTHER" id="PTHR14456">
    <property type="entry name" value="INOSITOL POLYPHOSPHATE KINASE 1"/>
    <property type="match status" value="1"/>
</dbReference>